<evidence type="ECO:0008006" key="3">
    <source>
        <dbReference type="Google" id="ProtNLM"/>
    </source>
</evidence>
<protein>
    <recommendedName>
        <fullName evidence="3">NADH:flavin oxidoreductase/NADH oxidase N-terminal domain-containing protein</fullName>
    </recommendedName>
</protein>
<comment type="caution">
    <text evidence="1">The sequence shown here is derived from an EMBL/GenBank/DDBJ whole genome shotgun (WGS) entry which is preliminary data.</text>
</comment>
<organism evidence="1 2">
    <name type="scientific">Halobacillus trueperi</name>
    <dbReference type="NCBI Taxonomy" id="156205"/>
    <lineage>
        <taxon>Bacteria</taxon>
        <taxon>Bacillati</taxon>
        <taxon>Bacillota</taxon>
        <taxon>Bacilli</taxon>
        <taxon>Bacillales</taxon>
        <taxon>Bacillaceae</taxon>
        <taxon>Halobacillus</taxon>
    </lineage>
</organism>
<dbReference type="RefSeq" id="WP_115822074.1">
    <property type="nucleotide sequence ID" value="NZ_QUAE01000001.1"/>
</dbReference>
<dbReference type="Proteomes" id="UP000256305">
    <property type="component" value="Unassembled WGS sequence"/>
</dbReference>
<dbReference type="EMBL" id="QUAE01000001">
    <property type="protein sequence ID" value="REJ11085.1"/>
    <property type="molecule type" value="Genomic_DNA"/>
</dbReference>
<evidence type="ECO:0000313" key="1">
    <source>
        <dbReference type="EMBL" id="REJ11085.1"/>
    </source>
</evidence>
<keyword evidence="2" id="KW-1185">Reference proteome</keyword>
<accession>A0A3E0JDQ9</accession>
<evidence type="ECO:0000313" key="2">
    <source>
        <dbReference type="Proteomes" id="UP000256305"/>
    </source>
</evidence>
<gene>
    <name evidence="1" type="ORF">DYE48_01415</name>
</gene>
<reference evidence="1 2" key="1">
    <citation type="submission" date="2018-08" db="EMBL/GenBank/DDBJ databases">
        <title>Genome sequence of Halobacillus trueperi KCTC 3686.</title>
        <authorList>
            <person name="Cho K.H."/>
            <person name="Kwak M.-J."/>
            <person name="Kim B.-Y."/>
            <person name="Chun J."/>
        </authorList>
    </citation>
    <scope>NUCLEOTIDE SEQUENCE [LARGE SCALE GENOMIC DNA]</scope>
    <source>
        <strain evidence="1 2">KCTC 3686</strain>
    </source>
</reference>
<sequence>MTNQTTTKPLFENFTSDKLNLPNRTVMAPFIYDKSKLWNDIIKTMNEEDKKRRMNDDQT</sequence>
<dbReference type="AlphaFoldDB" id="A0A3E0JDQ9"/>
<proteinExistence type="predicted"/>
<name>A0A3E0JDQ9_9BACI</name>